<sequence>MADILADFPSKSHFRAAPNPDPNLRTVQLLWERKEKDRLKLQKPNLNSFNYSPALCLEKNIRNFAGYSVKNEND</sequence>
<protein>
    <submittedName>
        <fullName evidence="1">Uncharacterized protein</fullName>
    </submittedName>
</protein>
<gene>
    <name evidence="1" type="ORF">CRP01_06440</name>
</gene>
<keyword evidence="2" id="KW-1185">Reference proteome</keyword>
<proteinExistence type="predicted"/>
<accession>A0A2D0NFJ0</accession>
<dbReference type="AlphaFoldDB" id="A0A2D0NFJ0"/>
<organism evidence="1 2">
    <name type="scientific">Flavilitoribacter nigricans (strain ATCC 23147 / DSM 23189 / NBRC 102662 / NCIMB 1420 / SS-2)</name>
    <name type="common">Lewinella nigricans</name>
    <dbReference type="NCBI Taxonomy" id="1122177"/>
    <lineage>
        <taxon>Bacteria</taxon>
        <taxon>Pseudomonadati</taxon>
        <taxon>Bacteroidota</taxon>
        <taxon>Saprospiria</taxon>
        <taxon>Saprospirales</taxon>
        <taxon>Lewinellaceae</taxon>
        <taxon>Flavilitoribacter</taxon>
    </lineage>
</organism>
<reference evidence="1 2" key="1">
    <citation type="submission" date="2017-10" db="EMBL/GenBank/DDBJ databases">
        <title>The draft genome sequence of Lewinella nigricans NBRC 102662.</title>
        <authorList>
            <person name="Wang K."/>
        </authorList>
    </citation>
    <scope>NUCLEOTIDE SEQUENCE [LARGE SCALE GENOMIC DNA]</scope>
    <source>
        <strain evidence="1 2">NBRC 102662</strain>
    </source>
</reference>
<comment type="caution">
    <text evidence="1">The sequence shown here is derived from an EMBL/GenBank/DDBJ whole genome shotgun (WGS) entry which is preliminary data.</text>
</comment>
<evidence type="ECO:0000313" key="1">
    <source>
        <dbReference type="EMBL" id="PHN07264.1"/>
    </source>
</evidence>
<dbReference type="Proteomes" id="UP000223913">
    <property type="component" value="Unassembled WGS sequence"/>
</dbReference>
<name>A0A2D0NFJ0_FLAN2</name>
<dbReference type="EMBL" id="PDUD01000010">
    <property type="protein sequence ID" value="PHN07264.1"/>
    <property type="molecule type" value="Genomic_DNA"/>
</dbReference>
<dbReference type="RefSeq" id="WP_099149193.1">
    <property type="nucleotide sequence ID" value="NZ_PDUD01000010.1"/>
</dbReference>
<evidence type="ECO:0000313" key="2">
    <source>
        <dbReference type="Proteomes" id="UP000223913"/>
    </source>
</evidence>